<protein>
    <recommendedName>
        <fullName evidence="4">WW domain-containing protein</fullName>
    </recommendedName>
</protein>
<evidence type="ECO:0000256" key="3">
    <source>
        <dbReference type="SAM" id="SignalP"/>
    </source>
</evidence>
<feature type="domain" description="WW" evidence="4">
    <location>
        <begin position="467"/>
        <end position="500"/>
    </location>
</feature>
<feature type="chain" id="PRO_5029828778" description="WW domain-containing protein" evidence="3">
    <location>
        <begin position="18"/>
        <end position="860"/>
    </location>
</feature>
<evidence type="ECO:0000313" key="6">
    <source>
        <dbReference type="Proteomes" id="UP000570595"/>
    </source>
</evidence>
<dbReference type="SUPFAM" id="SSF51045">
    <property type="entry name" value="WW domain"/>
    <property type="match status" value="1"/>
</dbReference>
<feature type="coiled-coil region" evidence="1">
    <location>
        <begin position="648"/>
        <end position="735"/>
    </location>
</feature>
<feature type="signal peptide" evidence="3">
    <location>
        <begin position="1"/>
        <end position="17"/>
    </location>
</feature>
<dbReference type="SUPFAM" id="SSF50630">
    <property type="entry name" value="Acid proteases"/>
    <property type="match status" value="1"/>
</dbReference>
<dbReference type="Gene3D" id="3.30.1470.10">
    <property type="entry name" value="Photosystem I PsaD, reaction center subunit II"/>
    <property type="match status" value="1"/>
</dbReference>
<dbReference type="PANTHER" id="PTHR21715:SF0">
    <property type="entry name" value="RH04127P"/>
    <property type="match status" value="1"/>
</dbReference>
<comment type="caution">
    <text evidence="5">The sequence shown here is derived from an EMBL/GenBank/DDBJ whole genome shotgun (WGS) entry which is preliminary data.</text>
</comment>
<dbReference type="OrthoDB" id="6344460at2759"/>
<reference evidence="5 6" key="1">
    <citation type="submission" date="2020-04" db="EMBL/GenBank/DDBJ databases">
        <title>Perkinsus olseni comparative genomics.</title>
        <authorList>
            <person name="Bogema D.R."/>
        </authorList>
    </citation>
    <scope>NUCLEOTIDE SEQUENCE [LARGE SCALE GENOMIC DNA]</scope>
    <source>
        <strain evidence="5">ATCC PRA-179</strain>
    </source>
</reference>
<dbReference type="PANTHER" id="PTHR21715">
    <property type="entry name" value="RH04127P"/>
    <property type="match status" value="1"/>
</dbReference>
<keyword evidence="1" id="KW-0175">Coiled coil</keyword>
<accession>A0A7J6M4M9</accession>
<feature type="region of interest" description="Disordered" evidence="2">
    <location>
        <begin position="620"/>
        <end position="648"/>
    </location>
</feature>
<dbReference type="InterPro" id="IPR036020">
    <property type="entry name" value="WW_dom_sf"/>
</dbReference>
<dbReference type="SMART" id="SM00456">
    <property type="entry name" value="WW"/>
    <property type="match status" value="1"/>
</dbReference>
<keyword evidence="3" id="KW-0732">Signal</keyword>
<evidence type="ECO:0000259" key="4">
    <source>
        <dbReference type="PROSITE" id="PS50020"/>
    </source>
</evidence>
<dbReference type="AlphaFoldDB" id="A0A7J6M4M9"/>
<evidence type="ECO:0000313" key="5">
    <source>
        <dbReference type="EMBL" id="KAF4666457.1"/>
    </source>
</evidence>
<dbReference type="Proteomes" id="UP000570595">
    <property type="component" value="Unassembled WGS sequence"/>
</dbReference>
<feature type="region of interest" description="Disordered" evidence="2">
    <location>
        <begin position="533"/>
        <end position="569"/>
    </location>
</feature>
<feature type="coiled-coil region" evidence="1">
    <location>
        <begin position="771"/>
        <end position="819"/>
    </location>
</feature>
<organism evidence="5 6">
    <name type="scientific">Perkinsus olseni</name>
    <name type="common">Perkinsus atlanticus</name>
    <dbReference type="NCBI Taxonomy" id="32597"/>
    <lineage>
        <taxon>Eukaryota</taxon>
        <taxon>Sar</taxon>
        <taxon>Alveolata</taxon>
        <taxon>Perkinsozoa</taxon>
        <taxon>Perkinsea</taxon>
        <taxon>Perkinsida</taxon>
        <taxon>Perkinsidae</taxon>
        <taxon>Perkinsus</taxon>
    </lineage>
</organism>
<evidence type="ECO:0000256" key="1">
    <source>
        <dbReference type="SAM" id="Coils"/>
    </source>
</evidence>
<evidence type="ECO:0000256" key="2">
    <source>
        <dbReference type="SAM" id="MobiDB-lite"/>
    </source>
</evidence>
<dbReference type="Pfam" id="PF00026">
    <property type="entry name" value="Asp"/>
    <property type="match status" value="1"/>
</dbReference>
<dbReference type="InterPro" id="IPR021109">
    <property type="entry name" value="Peptidase_aspartic_dom_sf"/>
</dbReference>
<gene>
    <name evidence="5" type="ORF">FOZ61_009714</name>
</gene>
<dbReference type="InterPro" id="IPR053233">
    <property type="entry name" value="ABRA-related"/>
</dbReference>
<dbReference type="InterPro" id="IPR001202">
    <property type="entry name" value="WW_dom"/>
</dbReference>
<dbReference type="CDD" id="cd00201">
    <property type="entry name" value="WW"/>
    <property type="match status" value="1"/>
</dbReference>
<feature type="compositionally biased region" description="Polar residues" evidence="2">
    <location>
        <begin position="533"/>
        <end position="543"/>
    </location>
</feature>
<proteinExistence type="predicted"/>
<dbReference type="Gene3D" id="2.40.70.10">
    <property type="entry name" value="Acid Proteases"/>
    <property type="match status" value="1"/>
</dbReference>
<dbReference type="Pfam" id="PF00397">
    <property type="entry name" value="WW"/>
    <property type="match status" value="1"/>
</dbReference>
<name>A0A7J6M4M9_PEROL</name>
<sequence length="860" mass="94840">MLFLFASSFYMLYLAESDGVTLPFHDEYGHIVLVLDGHPISLLADSGSARFFVVYGGWFERQYGRGSCRRHNMTCYFCPVEAPCDDIEQRERFGVRYAEGLDVYQYVQHRAVLHLGQSSLLITFGLLVNYTTKIGLAPHSTLGLSFGRADIPKTFLQQMKDANVIDTLSYSVRYSQVSQYATGTLVVGGTATEAQGTAHLPLKLIPGERRGIHVSIVSMTIAHAGASPAGGGSGRPTPISLDGSLALFDTGTCCIAVPYLVIAALVRHVRERIGTDSRVRTVLFRKDSLSSYIIRSHHVRFLPAIVYSLVGEGGKIVDVKIFPEHYVGSCNVIWCELHIYAHNNGGEGRIELIKKHGNSARRPPGGHLLVVIPGNSSDKAATDVVKALSAQSCLSWRFIVIMAATVTPASKVPAGVLGKIVGLSTGKTQQVPEEPTEQEVEDYAVWLGLDKVKDRDLFWIARQALRTPIPQPWVQCQTASGDVFFHNTKTKESVWDHPYDQYYQQAVEQYKSGKSSREELSARVSQSWLFSTTDQRSSAQVSPESIKGKGGSSINRSTTDHSPSRIVPDIELPDEPVVETAGLMSSQVLVSGGIHGDELDGGDLATEISEGAKADNLLEEFHPAGDGSGDATEQDTSRRLFEPPPRSMEAAQAELAELKLKLEEMEKERAKAESDLRNSELRREKMQVDYDAAVESLTSMREARDAAVAELEEAKEELEKEKEARQKADAQLTAQAASNRIVIGELTEQLEEAQTKSEYMDGFIATQTGEIEMLRERLRDGREKVRVLAEEDAAQRKLLVEKDTEVVNLNRTLATLRQRLHVESKRSTFSKLCGRVPKNMADAIVYQDPDASVDAPEQNE</sequence>
<dbReference type="EMBL" id="JABAHT010000073">
    <property type="protein sequence ID" value="KAF4666457.1"/>
    <property type="molecule type" value="Genomic_DNA"/>
</dbReference>
<dbReference type="PROSITE" id="PS50020">
    <property type="entry name" value="WW_DOMAIN_2"/>
    <property type="match status" value="1"/>
</dbReference>
<dbReference type="InterPro" id="IPR033121">
    <property type="entry name" value="PEPTIDASE_A1"/>
</dbReference>